<dbReference type="Proteomes" id="UP000183853">
    <property type="component" value="Unassembled WGS sequence"/>
</dbReference>
<dbReference type="InterPro" id="IPR005625">
    <property type="entry name" value="PepSY-ass_TM"/>
</dbReference>
<dbReference type="AlphaFoldDB" id="A0AB37ZLY8"/>
<feature type="transmembrane region" description="Helical" evidence="1">
    <location>
        <begin position="192"/>
        <end position="222"/>
    </location>
</feature>
<gene>
    <name evidence="2" type="ORF">SAMN05444505_105314</name>
</gene>
<feature type="transmembrane region" description="Helical" evidence="1">
    <location>
        <begin position="147"/>
        <end position="171"/>
    </location>
</feature>
<dbReference type="Pfam" id="PF03929">
    <property type="entry name" value="PepSY_TM"/>
    <property type="match status" value="1"/>
</dbReference>
<protein>
    <submittedName>
        <fullName evidence="2">Uncharacterized iron-regulated membrane protein</fullName>
    </submittedName>
</protein>
<keyword evidence="1" id="KW-0812">Transmembrane</keyword>
<evidence type="ECO:0000256" key="1">
    <source>
        <dbReference type="SAM" id="Phobius"/>
    </source>
</evidence>
<reference evidence="2 3" key="1">
    <citation type="submission" date="2016-10" db="EMBL/GenBank/DDBJ databases">
        <authorList>
            <person name="Varghese N."/>
            <person name="Submissions S."/>
        </authorList>
    </citation>
    <scope>NUCLEOTIDE SEQUENCE [LARGE SCALE GENOMIC DNA]</scope>
    <source>
        <strain evidence="2 3">BS2122</strain>
    </source>
</reference>
<accession>A0AB37ZLY8</accession>
<comment type="caution">
    <text evidence="2">The sequence shown here is derived from an EMBL/GenBank/DDBJ whole genome shotgun (WGS) entry which is preliminary data.</text>
</comment>
<evidence type="ECO:0000313" key="2">
    <source>
        <dbReference type="EMBL" id="SDN01067.1"/>
    </source>
</evidence>
<name>A0AB37ZLY8_PSESX</name>
<sequence>MKSQTVRRWSIVHTWSSLICTLFLLMLAVTGLPLIFHHEIDHLLGDAPHYREMPADTPRLDLEQLARAAEAHRPGEVMQYFGWDDEDPNGVMAITAATAGTEPNSSHTFALDARTGEALEMPSANGGFMMVMLRLHVDMYANLPGKLLLAFMGLLFVVAIVSGTVLYAPFMRKLEFGQVRANKSRRTRWLDLHNLIGVVTLTWALVVGVTGVISACADLLIASWRNDALAAMIAPYKDAPPLTQRAPATRLLEIAESAAPGMQADFIAFPGTRFSSEHHYAVFLKGNTHLTAHLATPVLIDAQTLQVTAVVERPWYMDALGMSQPLHFGDYGGMPMKILWAVLDVLTIIVLGSGVYLWWVRRRAARSVSVFRAQVAQ</sequence>
<dbReference type="EMBL" id="FNHM01000005">
    <property type="protein sequence ID" value="SDN01067.1"/>
    <property type="molecule type" value="Genomic_DNA"/>
</dbReference>
<keyword evidence="1" id="KW-0472">Membrane</keyword>
<keyword evidence="1" id="KW-1133">Transmembrane helix</keyword>
<dbReference type="RefSeq" id="WP_074807278.1">
    <property type="nucleotide sequence ID" value="NZ_FNHM01000005.1"/>
</dbReference>
<proteinExistence type="predicted"/>
<dbReference type="PANTHER" id="PTHR34219">
    <property type="entry name" value="IRON-REGULATED INNER MEMBRANE PROTEIN-RELATED"/>
    <property type="match status" value="1"/>
</dbReference>
<organism evidence="2 3">
    <name type="scientific">Pseudomonas syringae</name>
    <dbReference type="NCBI Taxonomy" id="317"/>
    <lineage>
        <taxon>Bacteria</taxon>
        <taxon>Pseudomonadati</taxon>
        <taxon>Pseudomonadota</taxon>
        <taxon>Gammaproteobacteria</taxon>
        <taxon>Pseudomonadales</taxon>
        <taxon>Pseudomonadaceae</taxon>
        <taxon>Pseudomonas</taxon>
    </lineage>
</organism>
<dbReference type="PANTHER" id="PTHR34219:SF3">
    <property type="entry name" value="BLL7967 PROTEIN"/>
    <property type="match status" value="1"/>
</dbReference>
<evidence type="ECO:0000313" key="3">
    <source>
        <dbReference type="Proteomes" id="UP000183853"/>
    </source>
</evidence>
<feature type="transmembrane region" description="Helical" evidence="1">
    <location>
        <begin position="12"/>
        <end position="36"/>
    </location>
</feature>
<feature type="transmembrane region" description="Helical" evidence="1">
    <location>
        <begin position="338"/>
        <end position="359"/>
    </location>
</feature>